<dbReference type="NCBIfam" id="NF006336">
    <property type="entry name" value="PRK08566.1"/>
    <property type="match status" value="1"/>
</dbReference>
<dbReference type="FunFam" id="4.10.860.120:FF:000003">
    <property type="entry name" value="DNA-directed RNA polymerase subunit"/>
    <property type="match status" value="1"/>
</dbReference>
<dbReference type="GeneID" id="24920856"/>
<dbReference type="Proteomes" id="UP000008312">
    <property type="component" value="Unassembled WGS sequence"/>
</dbReference>
<comment type="catalytic activity">
    <reaction evidence="12 13">
        <text>RNA(n) + a ribonucleoside 5'-triphosphate = RNA(n+1) + diphosphate</text>
        <dbReference type="Rhea" id="RHEA:21248"/>
        <dbReference type="Rhea" id="RHEA-COMP:14527"/>
        <dbReference type="Rhea" id="RHEA-COMP:17342"/>
        <dbReference type="ChEBI" id="CHEBI:33019"/>
        <dbReference type="ChEBI" id="CHEBI:61557"/>
        <dbReference type="ChEBI" id="CHEBI:140395"/>
        <dbReference type="EC" id="2.7.7.6"/>
    </reaction>
</comment>
<evidence type="ECO:0000256" key="12">
    <source>
        <dbReference type="ARBA" id="ARBA00048552"/>
    </source>
</evidence>
<keyword evidence="15" id="KW-1133">Transmembrane helix</keyword>
<dbReference type="Gene3D" id="1.10.274.100">
    <property type="entry name" value="RNA polymerase Rpb1, domain 3"/>
    <property type="match status" value="1"/>
</dbReference>
<dbReference type="Gene3D" id="6.10.250.2940">
    <property type="match status" value="1"/>
</dbReference>
<dbReference type="InterPro" id="IPR038593">
    <property type="entry name" value="RNA_pol_Rpb1_7_sf"/>
</dbReference>
<evidence type="ECO:0000256" key="11">
    <source>
        <dbReference type="ARBA" id="ARBA00023163"/>
    </source>
</evidence>
<dbReference type="CDD" id="cd02733">
    <property type="entry name" value="RNAP_II_RPB1_N"/>
    <property type="match status" value="1"/>
</dbReference>
<dbReference type="Pfam" id="PF04992">
    <property type="entry name" value="RNA_pol_Rpb1_6"/>
    <property type="match status" value="1"/>
</dbReference>
<dbReference type="InterPro" id="IPR007080">
    <property type="entry name" value="RNA_pol_Rpb1_1"/>
</dbReference>
<comment type="subcellular location">
    <subcellularLocation>
        <location evidence="1">Nucleus</location>
    </subcellularLocation>
</comment>
<evidence type="ECO:0000256" key="1">
    <source>
        <dbReference type="ARBA" id="ARBA00004123"/>
    </source>
</evidence>
<dbReference type="InParanoid" id="D8M7F6"/>
<reference evidence="17" key="1">
    <citation type="submission" date="2010-02" db="EMBL/GenBank/DDBJ databases">
        <title>Sequencing and annotation of the Blastocystis hominis genome.</title>
        <authorList>
            <person name="Wincker P."/>
        </authorList>
    </citation>
    <scope>NUCLEOTIDE SEQUENCE</scope>
    <source>
        <strain evidence="17">Singapore isolate B</strain>
    </source>
</reference>
<evidence type="ECO:0000256" key="8">
    <source>
        <dbReference type="ARBA" id="ARBA00022833"/>
    </source>
</evidence>
<dbReference type="Gene3D" id="1.10.132.30">
    <property type="match status" value="1"/>
</dbReference>
<dbReference type="EC" id="2.7.7.6" evidence="13"/>
<dbReference type="Pfam" id="PF04997">
    <property type="entry name" value="RNA_pol_Rpb1_1"/>
    <property type="match status" value="1"/>
</dbReference>
<feature type="transmembrane region" description="Helical" evidence="15">
    <location>
        <begin position="1584"/>
        <end position="1603"/>
    </location>
</feature>
<dbReference type="InterPro" id="IPR000722">
    <property type="entry name" value="RNA_pol_asu"/>
</dbReference>
<keyword evidence="9" id="KW-0460">Magnesium</keyword>
<dbReference type="InterPro" id="IPR007075">
    <property type="entry name" value="RNA_pol_Rpb1_6"/>
</dbReference>
<evidence type="ECO:0000256" key="9">
    <source>
        <dbReference type="ARBA" id="ARBA00022842"/>
    </source>
</evidence>
<comment type="function">
    <text evidence="13">DNA-dependent RNA polymerase catalyzes the transcription of DNA into RNA using the four ribonucleoside triphosphates as substrates.</text>
</comment>
<feature type="compositionally biased region" description="Basic and acidic residues" evidence="14">
    <location>
        <begin position="1300"/>
        <end position="1330"/>
    </location>
</feature>
<gene>
    <name evidence="17" type="ORF">GSBLH_T00003794001</name>
</gene>
<dbReference type="RefSeq" id="XP_012898043.1">
    <property type="nucleotide sequence ID" value="XM_013042589.1"/>
</dbReference>
<dbReference type="InterPro" id="IPR007081">
    <property type="entry name" value="RNA_pol_Rpb1_5"/>
</dbReference>
<dbReference type="Pfam" id="PF04983">
    <property type="entry name" value="RNA_pol_Rpb1_3"/>
    <property type="match status" value="1"/>
</dbReference>
<dbReference type="InterPro" id="IPR007083">
    <property type="entry name" value="RNA_pol_Rpb1_4"/>
</dbReference>
<feature type="compositionally biased region" description="Basic and acidic residues" evidence="14">
    <location>
        <begin position="1398"/>
        <end position="1424"/>
    </location>
</feature>
<dbReference type="GO" id="GO:0046872">
    <property type="term" value="F:metal ion binding"/>
    <property type="evidence" value="ECO:0007669"/>
    <property type="project" value="UniProtKB-KW"/>
</dbReference>
<dbReference type="InterPro" id="IPR042102">
    <property type="entry name" value="RNA_pol_Rpb1_3_sf"/>
</dbReference>
<evidence type="ECO:0000256" key="10">
    <source>
        <dbReference type="ARBA" id="ARBA00023125"/>
    </source>
</evidence>
<dbReference type="Pfam" id="PF05000">
    <property type="entry name" value="RNA_pol_Rpb1_4"/>
    <property type="match status" value="1"/>
</dbReference>
<feature type="compositionally biased region" description="Basic and acidic residues" evidence="14">
    <location>
        <begin position="1340"/>
        <end position="1350"/>
    </location>
</feature>
<protein>
    <recommendedName>
        <fullName evidence="13">DNA-directed RNA polymerase subunit</fullName>
        <ecNumber evidence="13">2.7.7.6</ecNumber>
    </recommendedName>
</protein>
<dbReference type="InterPro" id="IPR044893">
    <property type="entry name" value="RNA_pol_Rpb1_clamp_domain"/>
</dbReference>
<dbReference type="FunFam" id="1.10.274.100:FF:000001">
    <property type="entry name" value="DNA-directed RNA polymerase subunit"/>
    <property type="match status" value="1"/>
</dbReference>
<dbReference type="Gene3D" id="2.40.40.20">
    <property type="match status" value="1"/>
</dbReference>
<keyword evidence="7" id="KW-0479">Metal-binding</keyword>
<dbReference type="OrthoDB" id="270392at2759"/>
<dbReference type="Gene3D" id="4.10.860.120">
    <property type="entry name" value="RNA polymerase II, clamp domain"/>
    <property type="match status" value="1"/>
</dbReference>
<dbReference type="Pfam" id="PF04998">
    <property type="entry name" value="RNA_pol_Rpb1_5"/>
    <property type="match status" value="1"/>
</dbReference>
<evidence type="ECO:0000256" key="14">
    <source>
        <dbReference type="SAM" id="MobiDB-lite"/>
    </source>
</evidence>
<keyword evidence="4 13" id="KW-0240">DNA-directed RNA polymerase</keyword>
<feature type="transmembrane region" description="Helical" evidence="15">
    <location>
        <begin position="1665"/>
        <end position="1684"/>
    </location>
</feature>
<keyword evidence="15" id="KW-0472">Membrane</keyword>
<evidence type="ECO:0000256" key="15">
    <source>
        <dbReference type="SAM" id="Phobius"/>
    </source>
</evidence>
<keyword evidence="18" id="KW-1185">Reference proteome</keyword>
<feature type="domain" description="RNA polymerase N-terminal" evidence="16">
    <location>
        <begin position="219"/>
        <end position="520"/>
    </location>
</feature>
<dbReference type="Gene3D" id="3.30.1360.140">
    <property type="match status" value="1"/>
</dbReference>
<sequence length="1828" mass="204190">MPPLCGTVAPLRRIRSIDFGILSPDEVVKNSVTTGIGGEDNGITRVEISANGKPVKGGLNDPRMGTISSSGKCETCNRSYEDCPGHFGHIHLNAEIFHTGFLDIIYRVLTCICFNCGKCLVPRGDIPENETDTDNCRKLSRVFNRVKTIKDCSREHGGCGHAWPHLLSRSLKILITYKNDDNQEVSDYISPSSVKDLFRKISPEDCRFMGFNYPEIKPEYMILSEIPVPPLAVRPPVMLPGSTTPSEDDITYALSNILKANKAISGDRFRGKGRNGMDDDLEMLQTYYSNYCDNERKNVPQAIQKNKRPLKTFRQRIKGKTGRVRGNLMGKRVNFSGRSVITADPTIDIDEVGVPKSLAAILTFPERVTRYNIKELEKLVNQRDKWPGAKYIIDLDGRRYDLRYTNGIPQLKEGMIVERHINNGDIVLFNRQPSLHKMSIMGHRVRVLNYSTFRLNLSCTTPYNADFDGDEMNIHVPQTVQARAEVTELMMVHKNIISPKSNGPVMGIVQDTLLGSQKLTQRDTFVAKDMMMNMVMWVDDFDGNIPIPAVTAHKDGKLVPLWTGKQMYSLILPKDLNIQRFSTPYDKNKKVPLNMMDCEVLIEEGELLMGIIDKNSIGNTKSGGITHVLMNDRGPDAAKAFLGLNQRMVNYWLMNRGFSVGLGDMVPTPETMNEVMDLIAKAKRKVTSLIQQGQHKQLEKQPGKTIEQYFEWSVNSELNTMANQTQKTIMKHLKSDNSLQAMAVAGSKGAPLNLQQISGCVGQQNVDGKRIAYGFMYRTLPHFCKDDLGADAHGFVVNSYLKGLTPQEFYFHAMGGREGIIDTAVKTSKTGYIQRRLIKSMEDLMVYYDGTVRNSRGQIVQFLYGEDGMDSRWIEDQSIPTLHMKLRDMTRVYRWDLAYNRLEYCDAVSDRIWMSHEAVETIRKDLDSQHELDSEFNQLLEDRTHLRSIITVTDQKVQDVRVFHLPVNISRLIWTAKTRFRVDPNGVSDLSPSYVIVQVRDMLKRICVISNRVGMPESQDNAKLLFSIFARSMLASKPLMKEHRLTIKAFDWLIAEIENRFMKAQVAAGEVCGIVAAQSIGEPATQMTLNTFHFAGVSAKNVTLGVPRLEEIINCVKEISTPTMTLKLRKDLRGSREDAQRIQNTLGLATLDKVISSAEIYYDPDPVNTVVKQDAVLVKNFFDTEDLNPAMLSSWMLRLVLNQQMIVAKKISPQVIAEQIKELTGLKISTIASNDNDSNPRGEGLRRRAAQVHAGRAAVAAGALRHAGHRHRVHQRGDDQRVRRRGRGQQQRAAQGVRAADGRVEPARRDGGGVAGLHEDLHERHQRDLRGAGNRSGAARADEGDPHGDQLRWVLREPSPPLHAVRRDDVQGVLDAHHAQRNQPHRHLAAAEGVLRGDPGDLHGGRGVRREGQAARRVGERDDGAAAADRHRRVRRVPRHQEAQRGGGRRGGGRRALAPLSGRRGQHGERLQLARVPEPLRHHHRLPVLLAQFRLRLAGHGLHRALRVAAALHRGRGRGALGRDGLQPHVALLHHQSQLLAQFAGLQSHVAGLFAHIAGVLTDISGLFADFTGLFAYLAGVQPYLARLFAYLTGLLTDVAGLFTDFARLFAHIAGVFSDLPCLFAHLPCLQPHLPGVQPHLARLLAHVSCLFSHIAGLLADLTGVFSYLPCLLSYLTGLLTGIARLLASVAGLLACIPCLLAGVSGLLTHIAGVLTHLPGLPQLQWVRSDAEQQRREEGRKHEGVKLGLAGLDCLFGSKTAIPVVHFQFVDVSRNRIVFWEDGWTLLPRAVELAGFYGRFKWICLQTIDMQKTLLKGTFRPRSLRQKQ</sequence>
<dbReference type="GO" id="GO:0003677">
    <property type="term" value="F:DNA binding"/>
    <property type="evidence" value="ECO:0007669"/>
    <property type="project" value="UniProtKB-KW"/>
</dbReference>
<dbReference type="InterPro" id="IPR006592">
    <property type="entry name" value="RNA_pol_N"/>
</dbReference>
<dbReference type="SUPFAM" id="SSF64484">
    <property type="entry name" value="beta and beta-prime subunits of DNA dependent RNA-polymerase"/>
    <property type="match status" value="1"/>
</dbReference>
<comment type="similarity">
    <text evidence="2 13">Belongs to the RNA polymerase beta' chain family.</text>
</comment>
<dbReference type="InterPro" id="IPR007066">
    <property type="entry name" value="RNA_pol_Rpb1_3"/>
</dbReference>
<dbReference type="Gene3D" id="3.30.1490.180">
    <property type="entry name" value="RNA polymerase ii"/>
    <property type="match status" value="1"/>
</dbReference>
<feature type="transmembrane region" description="Helical" evidence="15">
    <location>
        <begin position="1553"/>
        <end position="1577"/>
    </location>
</feature>
<dbReference type="GO" id="GO:0003899">
    <property type="term" value="F:DNA-directed RNA polymerase activity"/>
    <property type="evidence" value="ECO:0007669"/>
    <property type="project" value="UniProtKB-EC"/>
</dbReference>
<evidence type="ECO:0000256" key="5">
    <source>
        <dbReference type="ARBA" id="ARBA00022679"/>
    </source>
</evidence>
<evidence type="ECO:0000256" key="2">
    <source>
        <dbReference type="ARBA" id="ARBA00006460"/>
    </source>
</evidence>
<evidence type="ECO:0000259" key="16">
    <source>
        <dbReference type="SMART" id="SM00663"/>
    </source>
</evidence>
<evidence type="ECO:0000256" key="6">
    <source>
        <dbReference type="ARBA" id="ARBA00022695"/>
    </source>
</evidence>
<organism evidence="17">
    <name type="scientific">Blastocystis hominis</name>
    <dbReference type="NCBI Taxonomy" id="12968"/>
    <lineage>
        <taxon>Eukaryota</taxon>
        <taxon>Sar</taxon>
        <taxon>Stramenopiles</taxon>
        <taxon>Bigyra</taxon>
        <taxon>Opalozoa</taxon>
        <taxon>Opalinata</taxon>
        <taxon>Blastocystidae</taxon>
        <taxon>Blastocystis</taxon>
    </lineage>
</organism>
<evidence type="ECO:0000256" key="13">
    <source>
        <dbReference type="RuleBase" id="RU004279"/>
    </source>
</evidence>
<dbReference type="FunCoup" id="D8M7F6">
    <property type="interactions" value="397"/>
</dbReference>
<dbReference type="PANTHER" id="PTHR19376:SF37">
    <property type="entry name" value="DNA-DIRECTED RNA POLYMERASE II SUBUNIT RPB1"/>
    <property type="match status" value="1"/>
</dbReference>
<keyword evidence="11 13" id="KW-0804">Transcription</keyword>
<evidence type="ECO:0000256" key="3">
    <source>
        <dbReference type="ARBA" id="ARBA00011730"/>
    </source>
</evidence>
<dbReference type="PANTHER" id="PTHR19376">
    <property type="entry name" value="DNA-DIRECTED RNA POLYMERASE"/>
    <property type="match status" value="1"/>
</dbReference>
<name>D8M7F6_BLAHO</name>
<evidence type="ECO:0000256" key="4">
    <source>
        <dbReference type="ARBA" id="ARBA00022478"/>
    </source>
</evidence>
<dbReference type="FunFam" id="2.40.40.20:FF:000019">
    <property type="entry name" value="DNA-directed RNA polymerase II subunit RPB1"/>
    <property type="match status" value="1"/>
</dbReference>
<keyword evidence="8" id="KW-0862">Zinc</keyword>
<feature type="region of interest" description="Disordered" evidence="14">
    <location>
        <begin position="1263"/>
        <end position="1353"/>
    </location>
</feature>
<dbReference type="GO" id="GO:0005665">
    <property type="term" value="C:RNA polymerase II, core complex"/>
    <property type="evidence" value="ECO:0007669"/>
    <property type="project" value="TreeGrafter"/>
</dbReference>
<proteinExistence type="inferred from homology"/>
<keyword evidence="6 13" id="KW-0548">Nucleotidyltransferase</keyword>
<feature type="region of interest" description="Disordered" evidence="14">
    <location>
        <begin position="1394"/>
        <end position="1470"/>
    </location>
</feature>
<evidence type="ECO:0000256" key="7">
    <source>
        <dbReference type="ARBA" id="ARBA00022723"/>
    </source>
</evidence>
<feature type="transmembrane region" description="Helical" evidence="15">
    <location>
        <begin position="1691"/>
        <end position="1715"/>
    </location>
</feature>
<dbReference type="InterPro" id="IPR038120">
    <property type="entry name" value="Rpb1_funnel_sf"/>
</dbReference>
<dbReference type="SMART" id="SM00663">
    <property type="entry name" value="RPOLA_N"/>
    <property type="match status" value="1"/>
</dbReference>
<keyword evidence="10" id="KW-0238">DNA-binding</keyword>
<feature type="compositionally biased region" description="Low complexity" evidence="14">
    <location>
        <begin position="1288"/>
        <end position="1299"/>
    </location>
</feature>
<comment type="subunit">
    <text evidence="3">Component of the RNA polymerase II (Pol II) complex consisting of 12 subunits.</text>
</comment>
<evidence type="ECO:0000313" key="18">
    <source>
        <dbReference type="Proteomes" id="UP000008312"/>
    </source>
</evidence>
<dbReference type="EMBL" id="FN668672">
    <property type="protein sequence ID" value="CBK23995.2"/>
    <property type="molecule type" value="Genomic_DNA"/>
</dbReference>
<dbReference type="GO" id="GO:0006351">
    <property type="term" value="P:DNA-templated transcription"/>
    <property type="evidence" value="ECO:0007669"/>
    <property type="project" value="InterPro"/>
</dbReference>
<accession>D8M7F6</accession>
<dbReference type="Gene3D" id="6.20.50.80">
    <property type="match status" value="1"/>
</dbReference>
<dbReference type="InterPro" id="IPR045867">
    <property type="entry name" value="DNA-dir_RpoC_beta_prime"/>
</dbReference>
<dbReference type="Pfam" id="PF00623">
    <property type="entry name" value="RNA_pol_Rpb1_2"/>
    <property type="match status" value="1"/>
</dbReference>
<keyword evidence="5 13" id="KW-0808">Transferase</keyword>
<evidence type="ECO:0000313" key="17">
    <source>
        <dbReference type="EMBL" id="CBK23995.2"/>
    </source>
</evidence>
<keyword evidence="15" id="KW-0812">Transmembrane</keyword>